<sequence length="94" mass="10615">MVAPHEPPSFVTLQAETVSRKLLQMHLLVTQIEQRRFGVPGLHCRVRLAGGDWAYAVSESALRKLPTDALRRRLVRELSIQLAASMANHFSARR</sequence>
<reference evidence="1 2" key="1">
    <citation type="submission" date="2016-10" db="EMBL/GenBank/DDBJ databases">
        <authorList>
            <person name="de Groot N.N."/>
        </authorList>
    </citation>
    <scope>NUCLEOTIDE SEQUENCE [LARGE SCALE GENOMIC DNA]</scope>
    <source>
        <strain evidence="1 2">DSM 16619</strain>
    </source>
</reference>
<accession>A0A1G7EXA6</accession>
<gene>
    <name evidence="1" type="ORF">SAMN05192589_12518</name>
</gene>
<evidence type="ECO:0000313" key="1">
    <source>
        <dbReference type="EMBL" id="SDE68284.1"/>
    </source>
</evidence>
<evidence type="ECO:0000313" key="2">
    <source>
        <dbReference type="Proteomes" id="UP000198781"/>
    </source>
</evidence>
<dbReference type="EMBL" id="FMZC01000025">
    <property type="protein sequence ID" value="SDE68284.1"/>
    <property type="molecule type" value="Genomic_DNA"/>
</dbReference>
<name>A0A1G7EXA6_9BURK</name>
<dbReference type="Proteomes" id="UP000198781">
    <property type="component" value="Unassembled WGS sequence"/>
</dbReference>
<dbReference type="STRING" id="187868.SAMN05192589_12518"/>
<keyword evidence="2" id="KW-1185">Reference proteome</keyword>
<organism evidence="1 2">
    <name type="scientific">Paracidovorax valerianellae</name>
    <dbReference type="NCBI Taxonomy" id="187868"/>
    <lineage>
        <taxon>Bacteria</taxon>
        <taxon>Pseudomonadati</taxon>
        <taxon>Pseudomonadota</taxon>
        <taxon>Betaproteobacteria</taxon>
        <taxon>Burkholderiales</taxon>
        <taxon>Comamonadaceae</taxon>
        <taxon>Paracidovorax</taxon>
    </lineage>
</organism>
<proteinExistence type="predicted"/>
<protein>
    <submittedName>
        <fullName evidence="1">Uncharacterized protein</fullName>
    </submittedName>
</protein>
<dbReference type="AlphaFoldDB" id="A0A1G7EXA6"/>